<evidence type="ECO:0000256" key="6">
    <source>
        <dbReference type="PROSITE-ProRule" id="PRU01398"/>
    </source>
</evidence>
<evidence type="ECO:0000256" key="5">
    <source>
        <dbReference type="ARBA" id="ARBA00023026"/>
    </source>
</evidence>
<keyword evidence="5" id="KW-0843">Virulence</keyword>
<dbReference type="SMART" id="SM00369">
    <property type="entry name" value="LRR_TYP"/>
    <property type="match status" value="4"/>
</dbReference>
<keyword evidence="6" id="KW-0833">Ubl conjugation pathway</keyword>
<evidence type="ECO:0000256" key="2">
    <source>
        <dbReference type="ARBA" id="ARBA00012483"/>
    </source>
</evidence>
<keyword evidence="6" id="KW-0832">Ubl conjugation</keyword>
<dbReference type="InterPro" id="IPR003591">
    <property type="entry name" value="Leu-rich_rpt_typical-subtyp"/>
</dbReference>
<dbReference type="Proteomes" id="UP000745663">
    <property type="component" value="Unassembled WGS sequence"/>
</dbReference>
<dbReference type="SUPFAM" id="SSF52058">
    <property type="entry name" value="L domain-like"/>
    <property type="match status" value="1"/>
</dbReference>
<proteinExistence type="inferred from homology"/>
<dbReference type="EC" id="2.3.2.27" evidence="2"/>
<dbReference type="InterPro" id="IPR032675">
    <property type="entry name" value="LRR_dom_sf"/>
</dbReference>
<dbReference type="InterPro" id="IPR046673">
    <property type="entry name" value="ToxA_N"/>
</dbReference>
<dbReference type="PANTHER" id="PTHR48051:SF1">
    <property type="entry name" value="RAS SUPPRESSOR PROTEIN 1"/>
    <property type="match status" value="1"/>
</dbReference>
<evidence type="ECO:0000259" key="7">
    <source>
        <dbReference type="PROSITE" id="PS52053"/>
    </source>
</evidence>
<dbReference type="EMBL" id="JACOPV010000002">
    <property type="protein sequence ID" value="MBM5456742.1"/>
    <property type="molecule type" value="Genomic_DNA"/>
</dbReference>
<keyword evidence="6" id="KW-1035">Host cytoplasm</keyword>
<evidence type="ECO:0000256" key="1">
    <source>
        <dbReference type="ARBA" id="ARBA00000900"/>
    </source>
</evidence>
<keyword evidence="6" id="KW-0964">Secreted</keyword>
<name>A0ABS2BSZ2_9PSED</name>
<reference evidence="8 9" key="1">
    <citation type="submission" date="2020-08" db="EMBL/GenBank/DDBJ databases">
        <title>Description of novel Pseudomonas species.</title>
        <authorList>
            <person name="Duman M."/>
            <person name="Mulet M."/>
            <person name="Altun S."/>
            <person name="Saticioglu I.B."/>
            <person name="Lalucat J."/>
            <person name="Garcia-Valdes E."/>
        </authorList>
    </citation>
    <scope>NUCLEOTIDE SEQUENCE [LARGE SCALE GENOMIC DNA]</scope>
    <source>
        <strain evidence="8 9">P66</strain>
    </source>
</reference>
<dbReference type="Gene3D" id="1.20.58.360">
    <property type="entry name" value="Shigella T3SS effector IpaH defines"/>
    <property type="match status" value="1"/>
</dbReference>
<feature type="domain" description="NEL" evidence="7">
    <location>
        <begin position="1389"/>
        <end position="1728"/>
    </location>
</feature>
<keyword evidence="3" id="KW-0433">Leucine-rich repeat</keyword>
<gene>
    <name evidence="8" type="ORF">H8F21_04045</name>
</gene>
<dbReference type="InterPro" id="IPR001611">
    <property type="entry name" value="Leu-rich_rpt"/>
</dbReference>
<evidence type="ECO:0000256" key="4">
    <source>
        <dbReference type="ARBA" id="ARBA00022737"/>
    </source>
</evidence>
<evidence type="ECO:0000256" key="3">
    <source>
        <dbReference type="ARBA" id="ARBA00022614"/>
    </source>
</evidence>
<dbReference type="Gene3D" id="3.80.10.10">
    <property type="entry name" value="Ribonuclease Inhibitor"/>
    <property type="match status" value="1"/>
</dbReference>
<keyword evidence="6" id="KW-0808">Transferase</keyword>
<evidence type="ECO:0000313" key="9">
    <source>
        <dbReference type="Proteomes" id="UP000745663"/>
    </source>
</evidence>
<comment type="similarity">
    <text evidence="6">Belongs to the LRR-containing bacterial E3 ligase family.</text>
</comment>
<dbReference type="SMART" id="SM00364">
    <property type="entry name" value="LRR_BAC"/>
    <property type="match status" value="4"/>
</dbReference>
<comment type="PTM">
    <text evidence="6">Ubiquitinated in the presence of host E1 ubiquitin-activating enzyme, E2 ubiquitin-conjugating enzyme and ubiquitin.</text>
</comment>
<organism evidence="8 9">
    <name type="scientific">Pseudomonas arcuscaelestis</name>
    <dbReference type="NCBI Taxonomy" id="2710591"/>
    <lineage>
        <taxon>Bacteria</taxon>
        <taxon>Pseudomonadati</taxon>
        <taxon>Pseudomonadota</taxon>
        <taxon>Gammaproteobacteria</taxon>
        <taxon>Pseudomonadales</taxon>
        <taxon>Pseudomonadaceae</taxon>
        <taxon>Pseudomonas</taxon>
    </lineage>
</organism>
<dbReference type="PROSITE" id="PS52053">
    <property type="entry name" value="NEL"/>
    <property type="match status" value="1"/>
</dbReference>
<accession>A0ABS2BSZ2</accession>
<feature type="active site" description="Glycyl thioester intermediate" evidence="6">
    <location>
        <position position="1473"/>
    </location>
</feature>
<keyword evidence="4" id="KW-0677">Repeat</keyword>
<dbReference type="Pfam" id="PF20178">
    <property type="entry name" value="ToxA_N"/>
    <property type="match status" value="1"/>
</dbReference>
<dbReference type="InterPro" id="IPR050216">
    <property type="entry name" value="LRR_domain-containing"/>
</dbReference>
<sequence>MLNSPSASISGLHDRFLKERLPDWLKHATPTDLKRWRNGLLPAQFTSNGPALWFTQASEAERRALLNAQKLARTSSQALALALKNLQPLSAFAEPLLVDKLTAELDEVFDVNTTQLVEIHYEAVLLGSMLRLKPRRQTLLQAALQNFAADTEFEKGSALAPQGAFELELKPDSTGAKPEFHYRYTSKLKTEPELFAKWCHELDLGGKYQAHLSEVFESAATAEAVRTLSMNAYKDNLRLLAQTAFMKGEITSSARQMFNELLEGNQAALFHGKPVSCQTLTMYQSSLGGVLTFSANRITSNRQEPIVVYFPGAPLYPLKEYASVRALKQDLRINLLSPTYRQLFRSFVPKHEQARFFKLLDEKLLDNSAELDPGANLHLRDEVIEGELFGYVQDQQLARLKASALELAVPSAQVDEEARNKRLAYWESIGFNALNAAAFIVPGLGGVMAVVAGYQLLNEVVDGAHAWEAGDIDEAVAHFESVALNLSLAIAGGVAGSSGRLINASERVDGLLRVTLPGGEVRLWKPDLEPYARDIVLTGNAADAEGVHHLAGKQYIRIDERVFEVSKDAEGQWSIRHPEDDQAYQPALKHNGEGAWQAVGEQPLLWSHEQLLKRIGFAVHGLTEEELEQAVKISGVNDDVLRRMHQDHLKVAPLLKEALRRYQIDRRVSKLIKCLQEGAPNAEGLGLEPTLTQDLTRWPQRVFEVYDETNLNRQPIRYGVHRWPSGRIIRLSVQEIFANKLAEKVLADLTESEALDLFGSSVETDKRLEVLRARVAERATARRGEIFKVMYEHGGQSHSPEQLRLIRDFPALTDAAALEIAHAADAAELKQLQANEGRVPMRLAEEARIYQRQIVLGRAIQGLHRPTLASLDSDRLALGLLGTLPGWSDTVRVEMRENGLSGRLLASVGSAGGELKSLVRQERLFSVFDAQGLELARGEEIGASLLKALPDSERQAMGLEVNDSHRLCQALYAQAIGDQAVAAKLLGQQSIKPWFRAPMRLADGRVGYPLGGTVGSLAVSAKLQALYPELTAGELEAMKARLLVENQTLGDALFKLDAERTALNQTLAQWVRAGTSDFQRSARMRLRERLVNAWHRKGRRRRADLILDEPDAGALPVLSARYEHIRRLIVQPMHQQQLPDGFLRCFPKLQVLSLTGNPLGAIPADVAALTELRHLTVTEARLESNDGMFEVFKSLLRLQTLELQNNHLESMPVLAAQALAALPVLGRLNLSGNAMALSSAALEVLSALPLRVLDLSNTELVLDEVSVHAFASFTHLQRLNLNGNPLGRVVELSGLSHLQHLNLSNCQLTEWPEGLTTLMNQDPYALRTIDLSRNQLTQIPDLSGTHFGAGLARNADGLHELDVYFNPLNAQSIAHLSTVVAAFHPEVEVRVQPGFSWVEGASQSQRDLWHELFQGQRHRALNDVLSRLALSSEFERNAADLRARVWSMLQLASEHTQLREDLVDIAGAFPVTCGDAGADAFSALEIAVLVFQRSLEANTGERAGELLKLYAQLFRRHEVERMADALSLARTLRRQALVAESTLPALDPLDDISDTLLRRQGVDDIEIRLALRQALAGELDYPEPSNGMLFQATANVSPQMITRVAVAVRLRDTVANCQAWMVDESSWQRYLKQRYGDQFDQVSTVWAEGLEYLGYCDESSTEVPDSLDSEVLAVLRTVLEGEPLDEGGTLRRLDIGVGYLAAVDTLASARNRAEEALIKRLTQALYAS</sequence>
<dbReference type="Pfam" id="PF14496">
    <property type="entry name" value="NEL"/>
    <property type="match status" value="1"/>
</dbReference>
<dbReference type="PROSITE" id="PS51450">
    <property type="entry name" value="LRR"/>
    <property type="match status" value="4"/>
</dbReference>
<dbReference type="InterPro" id="IPR029487">
    <property type="entry name" value="NEL_dom"/>
</dbReference>
<comment type="catalytic activity">
    <reaction evidence="1">
        <text>S-ubiquitinyl-[E2 ubiquitin-conjugating enzyme]-L-cysteine + [acceptor protein]-L-lysine = [E2 ubiquitin-conjugating enzyme]-L-cysteine + N(6)-ubiquitinyl-[acceptor protein]-L-lysine.</text>
        <dbReference type="EC" id="2.3.2.27"/>
    </reaction>
</comment>
<comment type="caution">
    <text evidence="8">The sequence shown here is derived from an EMBL/GenBank/DDBJ whole genome shotgun (WGS) entry which is preliminary data.</text>
</comment>
<dbReference type="Pfam" id="PF13855">
    <property type="entry name" value="LRR_8"/>
    <property type="match status" value="1"/>
</dbReference>
<evidence type="ECO:0000313" key="8">
    <source>
        <dbReference type="EMBL" id="MBM5456742.1"/>
    </source>
</evidence>
<dbReference type="RefSeq" id="WP_203584070.1">
    <property type="nucleotide sequence ID" value="NZ_JACOPV010000002.1"/>
</dbReference>
<keyword evidence="9" id="KW-1185">Reference proteome</keyword>
<protein>
    <recommendedName>
        <fullName evidence="2">RING-type E3 ubiquitin transferase</fullName>
        <ecNumber evidence="2">2.3.2.27</ecNumber>
    </recommendedName>
</protein>
<dbReference type="PANTHER" id="PTHR48051">
    <property type="match status" value="1"/>
</dbReference>